<organism evidence="5 6">
    <name type="scientific">Nitratidesulfovibrio liaohensis</name>
    <dbReference type="NCBI Taxonomy" id="2604158"/>
    <lineage>
        <taxon>Bacteria</taxon>
        <taxon>Pseudomonadati</taxon>
        <taxon>Thermodesulfobacteriota</taxon>
        <taxon>Desulfovibrionia</taxon>
        <taxon>Desulfovibrionales</taxon>
        <taxon>Desulfovibrionaceae</taxon>
        <taxon>Nitratidesulfovibrio</taxon>
    </lineage>
</organism>
<dbReference type="Gene3D" id="1.10.10.10">
    <property type="entry name" value="Winged helix-like DNA-binding domain superfamily/Winged helix DNA-binding domain"/>
    <property type="match status" value="1"/>
</dbReference>
<dbReference type="RefSeq" id="WP_309540546.1">
    <property type="nucleotide sequence ID" value="NZ_CP133659.1"/>
</dbReference>
<proteinExistence type="predicted"/>
<dbReference type="Proteomes" id="UP001180616">
    <property type="component" value="Chromosome"/>
</dbReference>
<gene>
    <name evidence="5" type="ORF">KPS_002471</name>
</gene>
<evidence type="ECO:0000313" key="6">
    <source>
        <dbReference type="Proteomes" id="UP001180616"/>
    </source>
</evidence>
<dbReference type="SUPFAM" id="SSF46785">
    <property type="entry name" value="Winged helix' DNA-binding domain"/>
    <property type="match status" value="1"/>
</dbReference>
<evidence type="ECO:0000256" key="2">
    <source>
        <dbReference type="ARBA" id="ARBA00023125"/>
    </source>
</evidence>
<dbReference type="InterPro" id="IPR036390">
    <property type="entry name" value="WH_DNA-bd_sf"/>
</dbReference>
<keyword evidence="6" id="KW-1185">Reference proteome</keyword>
<accession>A0ABY9R116</accession>
<dbReference type="Pfam" id="PF01047">
    <property type="entry name" value="MarR"/>
    <property type="match status" value="1"/>
</dbReference>
<feature type="domain" description="HTH marR-type" evidence="4">
    <location>
        <begin position="20"/>
        <end position="156"/>
    </location>
</feature>
<dbReference type="InterPro" id="IPR039422">
    <property type="entry name" value="MarR/SlyA-like"/>
</dbReference>
<evidence type="ECO:0000256" key="3">
    <source>
        <dbReference type="ARBA" id="ARBA00023163"/>
    </source>
</evidence>
<evidence type="ECO:0000313" key="5">
    <source>
        <dbReference type="EMBL" id="WMW64454.1"/>
    </source>
</evidence>
<dbReference type="PANTHER" id="PTHR33164">
    <property type="entry name" value="TRANSCRIPTIONAL REGULATOR, MARR FAMILY"/>
    <property type="match status" value="1"/>
</dbReference>
<dbReference type="SMART" id="SM00347">
    <property type="entry name" value="HTH_MARR"/>
    <property type="match status" value="1"/>
</dbReference>
<keyword evidence="1" id="KW-0805">Transcription regulation</keyword>
<dbReference type="PANTHER" id="PTHR33164:SF64">
    <property type="entry name" value="TRANSCRIPTIONAL REGULATOR SLYA"/>
    <property type="match status" value="1"/>
</dbReference>
<dbReference type="InterPro" id="IPR036388">
    <property type="entry name" value="WH-like_DNA-bd_sf"/>
</dbReference>
<dbReference type="InterPro" id="IPR023187">
    <property type="entry name" value="Tscrpt_reg_MarR-type_CS"/>
</dbReference>
<protein>
    <submittedName>
        <fullName evidence="5">MarR family transcriptional regulator</fullName>
    </submittedName>
</protein>
<keyword evidence="3" id="KW-0804">Transcription</keyword>
<reference evidence="5" key="1">
    <citation type="submission" date="2023-09" db="EMBL/GenBank/DDBJ databases">
        <authorList>
            <consortium name="CW5 consortium"/>
            <person name="Lu C.-W."/>
        </authorList>
    </citation>
    <scope>NUCLEOTIDE SEQUENCE</scope>
    <source>
        <strain evidence="5">KPS</strain>
    </source>
</reference>
<dbReference type="EMBL" id="CP133659">
    <property type="protein sequence ID" value="WMW64454.1"/>
    <property type="molecule type" value="Genomic_DNA"/>
</dbReference>
<evidence type="ECO:0000259" key="4">
    <source>
        <dbReference type="PROSITE" id="PS50995"/>
    </source>
</evidence>
<dbReference type="PROSITE" id="PS50995">
    <property type="entry name" value="HTH_MARR_2"/>
    <property type="match status" value="1"/>
</dbReference>
<name>A0ABY9R116_9BACT</name>
<dbReference type="PRINTS" id="PR00598">
    <property type="entry name" value="HTHMARR"/>
</dbReference>
<dbReference type="InterPro" id="IPR000835">
    <property type="entry name" value="HTH_MarR-typ"/>
</dbReference>
<evidence type="ECO:0000256" key="1">
    <source>
        <dbReference type="ARBA" id="ARBA00023015"/>
    </source>
</evidence>
<dbReference type="PROSITE" id="PS01117">
    <property type="entry name" value="HTH_MARR_1"/>
    <property type="match status" value="1"/>
</dbReference>
<keyword evidence="2" id="KW-0238">DNA-binding</keyword>
<sequence length="180" mass="20310">MSDAPRCRRCRVDRAERHGTHGFGHTVKELARAWRAEFDRRFRPMGLSDTSWVVIWLLSEHGTLPQGRVAELLGVEGPTLVRLLDRMEKEGWVRRQPSETDRRVKLVALTDQARPVYEAMLDIGFALRDELMDGIPEEHVVIAHAVMLRLLDKLDGLDGLDTLSGGETTGCAPCRPETTD</sequence>